<reference evidence="2 3" key="1">
    <citation type="submission" date="2019-06" db="EMBL/GenBank/DDBJ databases">
        <title>Sequencing the genomes of 1000 actinobacteria strains.</title>
        <authorList>
            <person name="Klenk H.-P."/>
        </authorList>
    </citation>
    <scope>NUCLEOTIDE SEQUENCE [LARGE SCALE GENOMIC DNA]</scope>
    <source>
        <strain evidence="2 3">DSM 41929</strain>
    </source>
</reference>
<sequence length="175" mass="18540">MNRARGGPGAVPAVTSVAAARVPARLGRFVLRRFAPQLYAAYGLLWVFALEGSAVAATGTPWRPSGATWVRVLSVVLALLFLRMLDEQKDLAHDRVHHPDRPLVTGAITGAELRAAMAAIAVAVTGLNAVLSATAALLILVALGYGTFLAALERRSPAVRDRHLLNLAVTYPVQC</sequence>
<feature type="transmembrane region" description="Helical" evidence="1">
    <location>
        <begin position="103"/>
        <end position="124"/>
    </location>
</feature>
<feature type="non-terminal residue" evidence="2">
    <location>
        <position position="175"/>
    </location>
</feature>
<gene>
    <name evidence="2" type="ORF">FB563_8338</name>
</gene>
<proteinExistence type="predicted"/>
<dbReference type="Proteomes" id="UP000318103">
    <property type="component" value="Unassembled WGS sequence"/>
</dbReference>
<evidence type="ECO:0000313" key="2">
    <source>
        <dbReference type="EMBL" id="TQK79119.1"/>
    </source>
</evidence>
<evidence type="ECO:0000313" key="3">
    <source>
        <dbReference type="Proteomes" id="UP000318103"/>
    </source>
</evidence>
<feature type="transmembrane region" description="Helical" evidence="1">
    <location>
        <begin position="66"/>
        <end position="82"/>
    </location>
</feature>
<accession>A0A542SX00</accession>
<keyword evidence="1" id="KW-1133">Transmembrane helix</keyword>
<dbReference type="InterPro" id="IPR044878">
    <property type="entry name" value="UbiA_sf"/>
</dbReference>
<dbReference type="EMBL" id="VFNX01000008">
    <property type="protein sequence ID" value="TQK79119.1"/>
    <property type="molecule type" value="Genomic_DNA"/>
</dbReference>
<feature type="transmembrane region" description="Helical" evidence="1">
    <location>
        <begin position="130"/>
        <end position="152"/>
    </location>
</feature>
<evidence type="ECO:0000256" key="1">
    <source>
        <dbReference type="SAM" id="Phobius"/>
    </source>
</evidence>
<protein>
    <recommendedName>
        <fullName evidence="4">UbiA prenyltransferase family protein</fullName>
    </recommendedName>
</protein>
<keyword evidence="1" id="KW-0472">Membrane</keyword>
<dbReference type="Gene3D" id="1.10.357.140">
    <property type="entry name" value="UbiA prenyltransferase"/>
    <property type="match status" value="1"/>
</dbReference>
<feature type="transmembrane region" description="Helical" evidence="1">
    <location>
        <begin position="38"/>
        <end position="60"/>
    </location>
</feature>
<evidence type="ECO:0008006" key="4">
    <source>
        <dbReference type="Google" id="ProtNLM"/>
    </source>
</evidence>
<keyword evidence="3" id="KW-1185">Reference proteome</keyword>
<organism evidence="2 3">
    <name type="scientific">Streptomyces puniciscabiei</name>
    <dbReference type="NCBI Taxonomy" id="164348"/>
    <lineage>
        <taxon>Bacteria</taxon>
        <taxon>Bacillati</taxon>
        <taxon>Actinomycetota</taxon>
        <taxon>Actinomycetes</taxon>
        <taxon>Kitasatosporales</taxon>
        <taxon>Streptomycetaceae</taxon>
        <taxon>Streptomyces</taxon>
    </lineage>
</organism>
<name>A0A542SX00_9ACTN</name>
<dbReference type="AlphaFoldDB" id="A0A542SX00"/>
<comment type="caution">
    <text evidence="2">The sequence shown here is derived from an EMBL/GenBank/DDBJ whole genome shotgun (WGS) entry which is preliminary data.</text>
</comment>
<keyword evidence="1" id="KW-0812">Transmembrane</keyword>